<name>A0A8J6MZZ4_9DELT</name>
<evidence type="ECO:0000256" key="1">
    <source>
        <dbReference type="ARBA" id="ARBA00001966"/>
    </source>
</evidence>
<comment type="cofactor">
    <cofactor evidence="1">
        <name>[4Fe-4S] cluster</name>
        <dbReference type="ChEBI" id="CHEBI:49883"/>
    </cofactor>
</comment>
<accession>A0A8J6MZZ4</accession>
<evidence type="ECO:0000256" key="8">
    <source>
        <dbReference type="ARBA" id="ARBA00049934"/>
    </source>
</evidence>
<evidence type="ECO:0000256" key="5">
    <source>
        <dbReference type="ARBA" id="ARBA00023002"/>
    </source>
</evidence>
<feature type="domain" description="Aldehyde ferredoxin oxidoreductase N-terminal" evidence="9">
    <location>
        <begin position="4"/>
        <end position="206"/>
    </location>
</feature>
<dbReference type="GO" id="GO:0051539">
    <property type="term" value="F:4 iron, 4 sulfur cluster binding"/>
    <property type="evidence" value="ECO:0007669"/>
    <property type="project" value="UniProtKB-KW"/>
</dbReference>
<dbReference type="InterPro" id="IPR036503">
    <property type="entry name" value="Ald_Fedxn_OxRdtase_N_sf"/>
</dbReference>
<dbReference type="Gene3D" id="3.60.9.10">
    <property type="entry name" value="Aldehyde ferredoxin oxidoreductase, N-terminal domain"/>
    <property type="match status" value="1"/>
</dbReference>
<dbReference type="Pfam" id="PF01314">
    <property type="entry name" value="AFOR_C"/>
    <property type="match status" value="1"/>
</dbReference>
<evidence type="ECO:0000256" key="6">
    <source>
        <dbReference type="ARBA" id="ARBA00023004"/>
    </source>
</evidence>
<keyword evidence="4" id="KW-0479">Metal-binding</keyword>
<dbReference type="EMBL" id="JACNJD010000219">
    <property type="protein sequence ID" value="MBC8177598.1"/>
    <property type="molecule type" value="Genomic_DNA"/>
</dbReference>
<dbReference type="GO" id="GO:0016625">
    <property type="term" value="F:oxidoreductase activity, acting on the aldehyde or oxo group of donors, iron-sulfur protein as acceptor"/>
    <property type="evidence" value="ECO:0007669"/>
    <property type="project" value="InterPro"/>
</dbReference>
<dbReference type="SMART" id="SM00790">
    <property type="entry name" value="AFOR_N"/>
    <property type="match status" value="1"/>
</dbReference>
<evidence type="ECO:0000256" key="7">
    <source>
        <dbReference type="ARBA" id="ARBA00023014"/>
    </source>
</evidence>
<comment type="caution">
    <text evidence="10">The sequence shown here is derived from an EMBL/GenBank/DDBJ whole genome shotgun (WGS) entry which is preliminary data.</text>
</comment>
<evidence type="ECO:0000313" key="10">
    <source>
        <dbReference type="EMBL" id="MBC8177598.1"/>
    </source>
</evidence>
<dbReference type="Gene3D" id="1.10.599.10">
    <property type="entry name" value="Aldehyde Ferredoxin Oxidoreductase Protein, subunit A, domain 3"/>
    <property type="match status" value="1"/>
</dbReference>
<comment type="cofactor">
    <cofactor evidence="8">
        <name>tungstopterin</name>
        <dbReference type="ChEBI" id="CHEBI:30402"/>
    </cofactor>
</comment>
<protein>
    <submittedName>
        <fullName evidence="10">Aldehyde ferredoxin oxidoreductase family protein</fullName>
    </submittedName>
</protein>
<dbReference type="InterPro" id="IPR013983">
    <property type="entry name" value="Ald_Fedxn_OxRdtase_N"/>
</dbReference>
<keyword evidence="6" id="KW-0408">Iron</keyword>
<dbReference type="PANTHER" id="PTHR30038:SF7">
    <property type="entry name" value="TUNGSTEN-CONTAINING GLYCERALDEHYDE-3-PHOSPHATE:FERREDOXIN OXIDOREDUCTASE"/>
    <property type="match status" value="1"/>
</dbReference>
<dbReference type="Gene3D" id="1.10.569.10">
    <property type="entry name" value="Aldehyde Ferredoxin Oxidoreductase Protein, subunit A, domain 2"/>
    <property type="match status" value="1"/>
</dbReference>
<keyword evidence="5" id="KW-0560">Oxidoreductase</keyword>
<comment type="similarity">
    <text evidence="2">Belongs to the AOR/FOR family.</text>
</comment>
<dbReference type="Pfam" id="PF02730">
    <property type="entry name" value="AFOR_N"/>
    <property type="match status" value="1"/>
</dbReference>
<dbReference type="InterPro" id="IPR013984">
    <property type="entry name" value="Ald_Fedxn_OxRdtase_dom2"/>
</dbReference>
<dbReference type="PANTHER" id="PTHR30038">
    <property type="entry name" value="ALDEHYDE FERREDOXIN OXIDOREDUCTASE"/>
    <property type="match status" value="1"/>
</dbReference>
<evidence type="ECO:0000256" key="2">
    <source>
        <dbReference type="ARBA" id="ARBA00011032"/>
    </source>
</evidence>
<organism evidence="10 11">
    <name type="scientific">Candidatus Desulfacyla euxinica</name>
    <dbReference type="NCBI Taxonomy" id="2841693"/>
    <lineage>
        <taxon>Bacteria</taxon>
        <taxon>Deltaproteobacteria</taxon>
        <taxon>Candidatus Desulfacyla</taxon>
    </lineage>
</organism>
<keyword evidence="7" id="KW-0411">Iron-sulfur</keyword>
<dbReference type="InterPro" id="IPR013985">
    <property type="entry name" value="Ald_Fedxn_OxRdtase_dom3"/>
</dbReference>
<dbReference type="GO" id="GO:0046872">
    <property type="term" value="F:metal ion binding"/>
    <property type="evidence" value="ECO:0007669"/>
    <property type="project" value="UniProtKB-KW"/>
</dbReference>
<dbReference type="SUPFAM" id="SSF56228">
    <property type="entry name" value="Aldehyde ferredoxin oxidoreductase, N-terminal domain"/>
    <property type="match status" value="1"/>
</dbReference>
<gene>
    <name evidence="10" type="ORF">H8E19_09350</name>
</gene>
<dbReference type="InterPro" id="IPR051919">
    <property type="entry name" value="W-dependent_AOR"/>
</dbReference>
<dbReference type="InterPro" id="IPR036021">
    <property type="entry name" value="Tungsten_al_ferr_oxy-like_C"/>
</dbReference>
<dbReference type="Proteomes" id="UP000650524">
    <property type="component" value="Unassembled WGS sequence"/>
</dbReference>
<keyword evidence="3" id="KW-0004">4Fe-4S</keyword>
<evidence type="ECO:0000313" key="11">
    <source>
        <dbReference type="Proteomes" id="UP000650524"/>
    </source>
</evidence>
<evidence type="ECO:0000256" key="3">
    <source>
        <dbReference type="ARBA" id="ARBA00022485"/>
    </source>
</evidence>
<reference evidence="10 11" key="1">
    <citation type="submission" date="2020-08" db="EMBL/GenBank/DDBJ databases">
        <title>Bridging the membrane lipid divide: bacteria of the FCB group superphylum have the potential to synthesize archaeal ether lipids.</title>
        <authorList>
            <person name="Villanueva L."/>
            <person name="Von Meijenfeldt F.A.B."/>
            <person name="Westbye A.B."/>
            <person name="Yadav S."/>
            <person name="Hopmans E.C."/>
            <person name="Dutilh B.E."/>
            <person name="Sinninghe Damste J.S."/>
        </authorList>
    </citation>
    <scope>NUCLEOTIDE SEQUENCE [LARGE SCALE GENOMIC DNA]</scope>
    <source>
        <strain evidence="10">NIOZ-UU27</strain>
    </source>
</reference>
<proteinExistence type="inferred from homology"/>
<evidence type="ECO:0000256" key="4">
    <source>
        <dbReference type="ARBA" id="ARBA00022723"/>
    </source>
</evidence>
<dbReference type="SUPFAM" id="SSF48310">
    <property type="entry name" value="Aldehyde ferredoxin oxidoreductase, C-terminal domains"/>
    <property type="match status" value="1"/>
</dbReference>
<dbReference type="GO" id="GO:0009055">
    <property type="term" value="F:electron transfer activity"/>
    <property type="evidence" value="ECO:0007669"/>
    <property type="project" value="InterPro"/>
</dbReference>
<dbReference type="AlphaFoldDB" id="A0A8J6MZZ4"/>
<sequence length="621" mass="67946">MKTIVGKTAIIDLSARTVAVEDTPIQLVYHLLGGRGVNMAYLYRMLPLKTDALGPENVLIFGTGLLTGYPVPNSGRMNISAKSPESGILGDSNMGGFFPAAMKKSGFDRLVITGRANWPVYVLLSNGSVEIRDADPYWGLIVPDTQTALEQDLGKGVRSAVIGPAGENLVRFATVMNARKNAAGRCGMGAVMGSKNLKAVVAAGDAPLKIADPPGLRALRKELTKYLQASKIIQIYGKVGTALLYEPANKLGAMRTKNGQMNQWSSNLNASEIDPHIDRMTACSDCTVHCRHVNKYGGEGPDFVATALLGANTGIDDFTEVIKLNNLCNDLGIDTASAGTLIPWAMELYQRGIIDDKQTGGPLLWGDVERVRGLLVDISERRGFGDVLADSSQSIPLGKMPPEAADYLIAVKNLPQSDGHDPRYIKSFALGVAVASRGADHLRNRPTMDILRLPDDLRERVYGAPTEGDPTVYETKERVVDFSDKIFAVCDALGICRFVCQGWNSPKLLGYRHFSRMIKEAVGLEVDPGDLDEIGRRVIDLERLINQREGLTRADDTLPRRYFEDPMPSGHTKGHKIDRKQFENLIDCYYELKGWDLEGNLTPERTAEIQEITKIARMSPD</sequence>
<dbReference type="InterPro" id="IPR001203">
    <property type="entry name" value="OxRdtase_Ald_Fedxn_C"/>
</dbReference>
<evidence type="ECO:0000259" key="9">
    <source>
        <dbReference type="SMART" id="SM00790"/>
    </source>
</evidence>